<feature type="region of interest" description="Disordered" evidence="1">
    <location>
        <begin position="1"/>
        <end position="20"/>
    </location>
</feature>
<dbReference type="Pfam" id="PF07883">
    <property type="entry name" value="Cupin_2"/>
    <property type="match status" value="1"/>
</dbReference>
<dbReference type="Proteomes" id="UP000444960">
    <property type="component" value="Unassembled WGS sequence"/>
</dbReference>
<organism evidence="3 4">
    <name type="scientific">Gordonia spumicola</name>
    <dbReference type="NCBI Taxonomy" id="589161"/>
    <lineage>
        <taxon>Bacteria</taxon>
        <taxon>Bacillati</taxon>
        <taxon>Actinomycetota</taxon>
        <taxon>Actinomycetes</taxon>
        <taxon>Mycobacteriales</taxon>
        <taxon>Gordoniaceae</taxon>
        <taxon>Gordonia</taxon>
    </lineage>
</organism>
<dbReference type="SUPFAM" id="SSF51182">
    <property type="entry name" value="RmlC-like cupins"/>
    <property type="match status" value="1"/>
</dbReference>
<evidence type="ECO:0000256" key="1">
    <source>
        <dbReference type="SAM" id="MobiDB-lite"/>
    </source>
</evidence>
<dbReference type="InterPro" id="IPR014710">
    <property type="entry name" value="RmlC-like_jellyroll"/>
</dbReference>
<dbReference type="InterPro" id="IPR011051">
    <property type="entry name" value="RmlC_Cupin_sf"/>
</dbReference>
<evidence type="ECO:0000313" key="3">
    <source>
        <dbReference type="EMBL" id="GEE01308.1"/>
    </source>
</evidence>
<name>A0A7I9V7E5_9ACTN</name>
<accession>A0A7I9V7E5</accession>
<dbReference type="EMBL" id="BJOV01000003">
    <property type="protein sequence ID" value="GEE01308.1"/>
    <property type="molecule type" value="Genomic_DNA"/>
</dbReference>
<dbReference type="Gene3D" id="2.60.120.10">
    <property type="entry name" value="Jelly Rolls"/>
    <property type="match status" value="1"/>
</dbReference>
<sequence>MHAYLTDLDAPNDTTGDRPTLRRLHLSDTETVIRIAFRAGQQMREHTAAHPILVLGQTGEIDFTVENQTHRLRPGTAVTVDRMVPHALTAVTDGTVTLVMIHGSRAQGE</sequence>
<evidence type="ECO:0000259" key="2">
    <source>
        <dbReference type="Pfam" id="PF07883"/>
    </source>
</evidence>
<dbReference type="AlphaFoldDB" id="A0A7I9V7E5"/>
<dbReference type="PANTHER" id="PTHR37694:SF1">
    <property type="entry name" value="SLR8022 PROTEIN"/>
    <property type="match status" value="1"/>
</dbReference>
<comment type="caution">
    <text evidence="3">The sequence shown here is derived from an EMBL/GenBank/DDBJ whole genome shotgun (WGS) entry which is preliminary data.</text>
</comment>
<dbReference type="InterPro" id="IPR013096">
    <property type="entry name" value="Cupin_2"/>
</dbReference>
<gene>
    <name evidence="3" type="ORF">nbrc107696_17540</name>
</gene>
<dbReference type="CDD" id="cd02230">
    <property type="entry name" value="cupin_HP0902-like"/>
    <property type="match status" value="1"/>
</dbReference>
<protein>
    <recommendedName>
        <fullName evidence="2">Cupin type-2 domain-containing protein</fullName>
    </recommendedName>
</protein>
<feature type="domain" description="Cupin type-2" evidence="2">
    <location>
        <begin position="40"/>
        <end position="101"/>
    </location>
</feature>
<keyword evidence="4" id="KW-1185">Reference proteome</keyword>
<dbReference type="RefSeq" id="WP_161895117.1">
    <property type="nucleotide sequence ID" value="NZ_BJOV01000003.1"/>
</dbReference>
<proteinExistence type="predicted"/>
<reference evidence="4" key="1">
    <citation type="submission" date="2019-06" db="EMBL/GenBank/DDBJ databases">
        <title>Gordonia isolated from sludge of a wastewater treatment plant.</title>
        <authorList>
            <person name="Tamura T."/>
            <person name="Aoyama K."/>
            <person name="Kang Y."/>
            <person name="Saito S."/>
            <person name="Akiyama N."/>
            <person name="Yazawa K."/>
            <person name="Gonoi T."/>
            <person name="Mikami Y."/>
        </authorList>
    </citation>
    <scope>NUCLEOTIDE SEQUENCE [LARGE SCALE GENOMIC DNA]</scope>
    <source>
        <strain evidence="4">NBRC 107696</strain>
    </source>
</reference>
<dbReference type="PANTHER" id="PTHR37694">
    <property type="entry name" value="SLR8022 PROTEIN"/>
    <property type="match status" value="1"/>
</dbReference>
<evidence type="ECO:0000313" key="4">
    <source>
        <dbReference type="Proteomes" id="UP000444960"/>
    </source>
</evidence>
<dbReference type="OrthoDB" id="1121052at2"/>